<evidence type="ECO:0000313" key="2">
    <source>
        <dbReference type="EMBL" id="GMT16257.1"/>
    </source>
</evidence>
<feature type="region of interest" description="Disordered" evidence="1">
    <location>
        <begin position="224"/>
        <end position="248"/>
    </location>
</feature>
<feature type="compositionally biased region" description="Polar residues" evidence="1">
    <location>
        <begin position="702"/>
        <end position="712"/>
    </location>
</feature>
<protein>
    <submittedName>
        <fullName evidence="2">Uncharacterized protein</fullName>
    </submittedName>
</protein>
<proteinExistence type="predicted"/>
<accession>A0AAV5VDN2</accession>
<reference evidence="2" key="1">
    <citation type="submission" date="2023-10" db="EMBL/GenBank/DDBJ databases">
        <title>Genome assembly of Pristionchus species.</title>
        <authorList>
            <person name="Yoshida K."/>
            <person name="Sommer R.J."/>
        </authorList>
    </citation>
    <scope>NUCLEOTIDE SEQUENCE</scope>
    <source>
        <strain evidence="2">RS5133</strain>
    </source>
</reference>
<organism evidence="2 3">
    <name type="scientific">Pristionchus fissidentatus</name>
    <dbReference type="NCBI Taxonomy" id="1538716"/>
    <lineage>
        <taxon>Eukaryota</taxon>
        <taxon>Metazoa</taxon>
        <taxon>Ecdysozoa</taxon>
        <taxon>Nematoda</taxon>
        <taxon>Chromadorea</taxon>
        <taxon>Rhabditida</taxon>
        <taxon>Rhabditina</taxon>
        <taxon>Diplogasteromorpha</taxon>
        <taxon>Diplogasteroidea</taxon>
        <taxon>Neodiplogasteridae</taxon>
        <taxon>Pristionchus</taxon>
    </lineage>
</organism>
<feature type="compositionally biased region" description="Basic and acidic residues" evidence="1">
    <location>
        <begin position="1123"/>
        <end position="1143"/>
    </location>
</feature>
<feature type="compositionally biased region" description="Low complexity" evidence="1">
    <location>
        <begin position="509"/>
        <end position="535"/>
    </location>
</feature>
<feature type="compositionally biased region" description="Basic and acidic residues" evidence="1">
    <location>
        <begin position="595"/>
        <end position="605"/>
    </location>
</feature>
<feature type="compositionally biased region" description="Polar residues" evidence="1">
    <location>
        <begin position="1093"/>
        <end position="1106"/>
    </location>
</feature>
<feature type="compositionally biased region" description="Basic and acidic residues" evidence="1">
    <location>
        <begin position="734"/>
        <end position="748"/>
    </location>
</feature>
<feature type="compositionally biased region" description="Basic and acidic residues" evidence="1">
    <location>
        <begin position="562"/>
        <end position="575"/>
    </location>
</feature>
<comment type="caution">
    <text evidence="2">The sequence shown here is derived from an EMBL/GenBank/DDBJ whole genome shotgun (WGS) entry which is preliminary data.</text>
</comment>
<gene>
    <name evidence="2" type="ORF">PFISCL1PPCAC_7554</name>
</gene>
<dbReference type="EMBL" id="BTSY01000002">
    <property type="protein sequence ID" value="GMT16257.1"/>
    <property type="molecule type" value="Genomic_DNA"/>
</dbReference>
<feature type="region of interest" description="Disordered" evidence="1">
    <location>
        <begin position="499"/>
        <end position="748"/>
    </location>
</feature>
<feature type="region of interest" description="Disordered" evidence="1">
    <location>
        <begin position="894"/>
        <end position="932"/>
    </location>
</feature>
<evidence type="ECO:0000256" key="1">
    <source>
        <dbReference type="SAM" id="MobiDB-lite"/>
    </source>
</evidence>
<evidence type="ECO:0000313" key="3">
    <source>
        <dbReference type="Proteomes" id="UP001432322"/>
    </source>
</evidence>
<keyword evidence="3" id="KW-1185">Reference proteome</keyword>
<feature type="compositionally biased region" description="Low complexity" evidence="1">
    <location>
        <begin position="647"/>
        <end position="675"/>
    </location>
</feature>
<name>A0AAV5VDN2_9BILA</name>
<feature type="region of interest" description="Disordered" evidence="1">
    <location>
        <begin position="129"/>
        <end position="175"/>
    </location>
</feature>
<feature type="region of interest" description="Disordered" evidence="1">
    <location>
        <begin position="1089"/>
        <end position="1149"/>
    </location>
</feature>
<dbReference type="AlphaFoldDB" id="A0AAV5VDN2"/>
<sequence>MSSSNSRNAREQSRVRKISASSNTDVRPESPLSDRSPRKRDSRKWNGPLLLPQTPCALPDSKTAPKSFRRYNTDQSQHPQQPHLDIEETHRVGDRVVAVDLEDIEHDTRGGTPPSQLSFPANASMLTDEEDLSTAAAGPKTSTPRKTSRPRRAQEPLLKQVLKKSTSRTRAAAPADLSVSSIDDSQLYHSAKDSFNSTVSRISTVLVEEEPSYRSANSTQRQLFSQQGAAPLERHPRAGRSVSRRSPTAVAPSCKLVTPLVVHTAQEVNAVSVTGQILVISQTLVRSAYASNDVRRLINKLVEYTPIISNEVHQVDIDHDNEHSKHEVFVGADAILIQRITTIHRGRDRNTFETEDRRTYKFVCEGDLLPEDRSSKQTKPRHLTIVAEGATVKNCEEIEKSERVMLIFDAADQPSRLVVPMPAETSLTHAGQDIVSKPSSFKDSPVAFDEHVRVSDHSHINVVRKAVVHSSPQLWDEPLTELKEQRVYTQQLAADAECEPVRITRSHSLSRNAPRARSPSASRRQPQPEQPQLSRSRSHGRHQNGGPVKRPHLQLSPTPSAKRRDERRRSFDGPRAEITPSAPLPTDVLTAISPIRDEPARRETRLLNCTPEQQDDTGRDSVSLPVRRSSISPVPQSLHHQDTLRFSPSSSGSRPSQQQPLLQRQSPVVRTARPPLRTPRRDASPVSSEEEPKPMIVDEDTSAGSSQSPTQNRTPTTVSPRRSRLATRVYQSPTDRRTQSRDPSTEADWERMLNVTQPVSPAADIARRIPDDLIPARTPAASDSRLARAIRARPSSSQRRSTDKARYAPAVRPLGAAKSCGHPSPLRRSISDHSIFGDVTPVRSLLQQRAALAAPANSAVALSAPFRRQQYAAAPAAAAPAAVAPVAPVPRPRASIKRQAVSPSCTTARPHTPVPQPKKRRADSPRPAGPVGVAQLGARADKAAPAPAPRPGAVRHIEFAMPANDKQIVGSGPSSGEENVELVGNPQDYDKGEILMKKLTLEAKINGHMWNLAVSFALKADRADMISFKPMRIRIDDQTYWTASETWPNGQSQTSVTPITGERTAARGSTSYDQLAPVPVPFTPAPLPALDASNASTTPSPLNQTAIRVAPKATAASSSKSKKNSEKKSKKSKSSEKKNRKTNDQPPSL</sequence>
<feature type="region of interest" description="Disordered" evidence="1">
    <location>
        <begin position="1"/>
        <end position="91"/>
    </location>
</feature>
<dbReference type="Proteomes" id="UP001432322">
    <property type="component" value="Unassembled WGS sequence"/>
</dbReference>